<accession>A0A6C0BGA7</accession>
<evidence type="ECO:0000313" key="2">
    <source>
        <dbReference type="EMBL" id="QHS91032.1"/>
    </source>
</evidence>
<keyword evidence="1" id="KW-0472">Membrane</keyword>
<dbReference type="EMBL" id="MN739154">
    <property type="protein sequence ID" value="QHS91032.1"/>
    <property type="molecule type" value="Genomic_DNA"/>
</dbReference>
<feature type="transmembrane region" description="Helical" evidence="1">
    <location>
        <begin position="70"/>
        <end position="95"/>
    </location>
</feature>
<dbReference type="AlphaFoldDB" id="A0A6C0BGA7"/>
<evidence type="ECO:0000256" key="1">
    <source>
        <dbReference type="SAM" id="Phobius"/>
    </source>
</evidence>
<feature type="transmembrane region" description="Helical" evidence="1">
    <location>
        <begin position="21"/>
        <end position="39"/>
    </location>
</feature>
<organism evidence="2">
    <name type="scientific">viral metagenome</name>
    <dbReference type="NCBI Taxonomy" id="1070528"/>
    <lineage>
        <taxon>unclassified sequences</taxon>
        <taxon>metagenomes</taxon>
        <taxon>organismal metagenomes</taxon>
    </lineage>
</organism>
<keyword evidence="1" id="KW-0812">Transmembrane</keyword>
<protein>
    <submittedName>
        <fullName evidence="2">Uncharacterized protein</fullName>
    </submittedName>
</protein>
<keyword evidence="1" id="KW-1133">Transmembrane helix</keyword>
<sequence length="107" mass="11566">MSLNRPNNRSNQGVWSGLCTPAKLYGIFSLVSVGGLLYSQELIGAISQGLFAVIWIFVLNWICGEGWTGLSWFLVILPMIGGIILFMAGAFIAAVEIADAGSRLTHY</sequence>
<name>A0A6C0BGA7_9ZZZZ</name>
<proteinExistence type="predicted"/>
<reference evidence="2" key="1">
    <citation type="journal article" date="2020" name="Nature">
        <title>Giant virus diversity and host interactions through global metagenomics.</title>
        <authorList>
            <person name="Schulz F."/>
            <person name="Roux S."/>
            <person name="Paez-Espino D."/>
            <person name="Jungbluth S."/>
            <person name="Walsh D.A."/>
            <person name="Denef V.J."/>
            <person name="McMahon K.D."/>
            <person name="Konstantinidis K.T."/>
            <person name="Eloe-Fadrosh E.A."/>
            <person name="Kyrpides N.C."/>
            <person name="Woyke T."/>
        </authorList>
    </citation>
    <scope>NUCLEOTIDE SEQUENCE</scope>
    <source>
        <strain evidence="2">GVMAG-M-3300013004-44</strain>
    </source>
</reference>
<feature type="transmembrane region" description="Helical" evidence="1">
    <location>
        <begin position="45"/>
        <end position="63"/>
    </location>
</feature>